<organism evidence="3 4">
    <name type="scientific">Thalassiosira oceanica</name>
    <name type="common">Marine diatom</name>
    <dbReference type="NCBI Taxonomy" id="159749"/>
    <lineage>
        <taxon>Eukaryota</taxon>
        <taxon>Sar</taxon>
        <taxon>Stramenopiles</taxon>
        <taxon>Ochrophyta</taxon>
        <taxon>Bacillariophyta</taxon>
        <taxon>Coscinodiscophyceae</taxon>
        <taxon>Thalassiosirophycidae</taxon>
        <taxon>Thalassiosirales</taxon>
        <taxon>Thalassiosiraceae</taxon>
        <taxon>Thalassiosira</taxon>
    </lineage>
</organism>
<dbReference type="EMBL" id="AGNL01007230">
    <property type="protein sequence ID" value="EJK71432.1"/>
    <property type="molecule type" value="Genomic_DNA"/>
</dbReference>
<dbReference type="Pfam" id="PF20710">
    <property type="entry name" value="DUF6824"/>
    <property type="match status" value="1"/>
</dbReference>
<dbReference type="eggNOG" id="ENOG502T9X5">
    <property type="taxonomic scope" value="Eukaryota"/>
</dbReference>
<evidence type="ECO:0000256" key="1">
    <source>
        <dbReference type="SAM" id="MobiDB-lite"/>
    </source>
</evidence>
<keyword evidence="4" id="KW-1185">Reference proteome</keyword>
<feature type="domain" description="DUF6824" evidence="2">
    <location>
        <begin position="39"/>
        <end position="135"/>
    </location>
</feature>
<dbReference type="OrthoDB" id="42226at2759"/>
<dbReference type="InterPro" id="IPR049227">
    <property type="entry name" value="DUF6824"/>
</dbReference>
<proteinExistence type="predicted"/>
<feature type="compositionally biased region" description="Basic residues" evidence="1">
    <location>
        <begin position="146"/>
        <end position="161"/>
    </location>
</feature>
<reference evidence="3 4" key="1">
    <citation type="journal article" date="2012" name="Genome Biol.">
        <title>Genome and low-iron response of an oceanic diatom adapted to chronic iron limitation.</title>
        <authorList>
            <person name="Lommer M."/>
            <person name="Specht M."/>
            <person name="Roy A.S."/>
            <person name="Kraemer L."/>
            <person name="Andreson R."/>
            <person name="Gutowska M.A."/>
            <person name="Wolf J."/>
            <person name="Bergner S.V."/>
            <person name="Schilhabel M.B."/>
            <person name="Klostermeier U.C."/>
            <person name="Beiko R.G."/>
            <person name="Rosenstiel P."/>
            <person name="Hippler M."/>
            <person name="Laroche J."/>
        </authorList>
    </citation>
    <scope>NUCLEOTIDE SEQUENCE [LARGE SCALE GENOMIC DNA]</scope>
    <source>
        <strain evidence="3 4">CCMP1005</strain>
    </source>
</reference>
<gene>
    <name evidence="3" type="ORF">THAOC_07129</name>
</gene>
<evidence type="ECO:0000259" key="2">
    <source>
        <dbReference type="Pfam" id="PF20710"/>
    </source>
</evidence>
<feature type="region of interest" description="Disordered" evidence="1">
    <location>
        <begin position="146"/>
        <end position="179"/>
    </location>
</feature>
<name>K0TKZ1_THAOC</name>
<evidence type="ECO:0000313" key="4">
    <source>
        <dbReference type="Proteomes" id="UP000266841"/>
    </source>
</evidence>
<evidence type="ECO:0000313" key="3">
    <source>
        <dbReference type="EMBL" id="EJK71432.1"/>
    </source>
</evidence>
<protein>
    <recommendedName>
        <fullName evidence="2">DUF6824 domain-containing protein</fullName>
    </recommendedName>
</protein>
<sequence length="314" mass="34218">MEDASIAGGEVTGIVIGGVPHAPHGESSHGIIKTPHANDVLLGRGGQINQHPGNELFRAWISDRKEDYILAKVKKEKTRISDEVFNRVKSSRGRFLTKIMAPGRKSSNRIVEEGGWWTEVDYKRAHSKISQCLREGAPALRSQRKRVTPRARTTRRKKSPGKKINLLSTATPPKPVTSQHAPELGYANIGRGPAFDKQGVRVCDIFADGSTPSLNPPPHLPLLHMDEFTQPISAVAQAIPAPQTPHKLTKSEVEDHSFLMENTNEPFVNPFISDLSGDIGRDELNSGGGGVSKSLKQWANAIRGRSSGSSSILQ</sequence>
<feature type="compositionally biased region" description="Polar residues" evidence="1">
    <location>
        <begin position="166"/>
        <end position="179"/>
    </location>
</feature>
<comment type="caution">
    <text evidence="3">The sequence shown here is derived from an EMBL/GenBank/DDBJ whole genome shotgun (WGS) entry which is preliminary data.</text>
</comment>
<dbReference type="AlphaFoldDB" id="K0TKZ1"/>
<dbReference type="Proteomes" id="UP000266841">
    <property type="component" value="Unassembled WGS sequence"/>
</dbReference>
<accession>K0TKZ1</accession>